<dbReference type="EMBL" id="SNRW01014150">
    <property type="protein sequence ID" value="KAA6371796.1"/>
    <property type="molecule type" value="Genomic_DNA"/>
</dbReference>
<feature type="region of interest" description="Disordered" evidence="1">
    <location>
        <begin position="109"/>
        <end position="131"/>
    </location>
</feature>
<evidence type="ECO:0000313" key="3">
    <source>
        <dbReference type="Proteomes" id="UP000324800"/>
    </source>
</evidence>
<comment type="caution">
    <text evidence="2">The sequence shown here is derived from an EMBL/GenBank/DDBJ whole genome shotgun (WGS) entry which is preliminary data.</text>
</comment>
<accession>A0A5J4UMB3</accession>
<organism evidence="2 3">
    <name type="scientific">Streblomastix strix</name>
    <dbReference type="NCBI Taxonomy" id="222440"/>
    <lineage>
        <taxon>Eukaryota</taxon>
        <taxon>Metamonada</taxon>
        <taxon>Preaxostyla</taxon>
        <taxon>Oxymonadida</taxon>
        <taxon>Streblomastigidae</taxon>
        <taxon>Streblomastix</taxon>
    </lineage>
</organism>
<dbReference type="AlphaFoldDB" id="A0A5J4UMB3"/>
<protein>
    <submittedName>
        <fullName evidence="2">Uncharacterized protein</fullName>
    </submittedName>
</protein>
<dbReference type="Proteomes" id="UP000324800">
    <property type="component" value="Unassembled WGS sequence"/>
</dbReference>
<evidence type="ECO:0000313" key="2">
    <source>
        <dbReference type="EMBL" id="KAA6371796.1"/>
    </source>
</evidence>
<reference evidence="2 3" key="1">
    <citation type="submission" date="2019-03" db="EMBL/GenBank/DDBJ databases">
        <title>Single cell metagenomics reveals metabolic interactions within the superorganism composed of flagellate Streblomastix strix and complex community of Bacteroidetes bacteria on its surface.</title>
        <authorList>
            <person name="Treitli S.C."/>
            <person name="Kolisko M."/>
            <person name="Husnik F."/>
            <person name="Keeling P."/>
            <person name="Hampl V."/>
        </authorList>
    </citation>
    <scope>NUCLEOTIDE SEQUENCE [LARGE SCALE GENOMIC DNA]</scope>
    <source>
        <strain evidence="2">ST1C</strain>
    </source>
</reference>
<feature type="compositionally biased region" description="Basic and acidic residues" evidence="1">
    <location>
        <begin position="116"/>
        <end position="131"/>
    </location>
</feature>
<evidence type="ECO:0000256" key="1">
    <source>
        <dbReference type="SAM" id="MobiDB-lite"/>
    </source>
</evidence>
<proteinExistence type="predicted"/>
<sequence>MKTNNIRQQGRKCKRLGTYSAHIGKMRLEENIEDLNQAERGRYDDIVDTLYECEDQDKSGSRTFLKEQMQIAKGPEWNEKEDTDIMKVRDENKEVDDIIKKVENQERYRRKLGQGEQREVQQKRRTKSNEHIADLLESAKNAKTQKEANKFNNMAKDLIRSQKDCNKTGLPLFEKK</sequence>
<gene>
    <name evidence="2" type="ORF">EZS28_032677</name>
</gene>
<name>A0A5J4UMB3_9EUKA</name>